<organism evidence="2 3">
    <name type="scientific">Antrodiella citrinella</name>
    <dbReference type="NCBI Taxonomy" id="2447956"/>
    <lineage>
        <taxon>Eukaryota</taxon>
        <taxon>Fungi</taxon>
        <taxon>Dikarya</taxon>
        <taxon>Basidiomycota</taxon>
        <taxon>Agaricomycotina</taxon>
        <taxon>Agaricomycetes</taxon>
        <taxon>Polyporales</taxon>
        <taxon>Steccherinaceae</taxon>
        <taxon>Antrodiella</taxon>
    </lineage>
</organism>
<dbReference type="SUPFAM" id="SSF82199">
    <property type="entry name" value="SET domain"/>
    <property type="match status" value="1"/>
</dbReference>
<dbReference type="OrthoDB" id="5945798at2759"/>
<keyword evidence="3" id="KW-1185">Reference proteome</keyword>
<dbReference type="Proteomes" id="UP000308730">
    <property type="component" value="Unassembled WGS sequence"/>
</dbReference>
<dbReference type="CDD" id="cd20071">
    <property type="entry name" value="SET_SMYD"/>
    <property type="match status" value="1"/>
</dbReference>
<dbReference type="SUPFAM" id="SSF48452">
    <property type="entry name" value="TPR-like"/>
    <property type="match status" value="1"/>
</dbReference>
<dbReference type="Pfam" id="PF00856">
    <property type="entry name" value="SET"/>
    <property type="match status" value="1"/>
</dbReference>
<dbReference type="InterPro" id="IPR046341">
    <property type="entry name" value="SET_dom_sf"/>
</dbReference>
<dbReference type="InterPro" id="IPR053209">
    <property type="entry name" value="Gramillin-biosynth_MTr"/>
</dbReference>
<protein>
    <recommendedName>
        <fullName evidence="1">SET domain-containing protein</fullName>
    </recommendedName>
</protein>
<feature type="domain" description="SET" evidence="1">
    <location>
        <begin position="268"/>
        <end position="328"/>
    </location>
</feature>
<proteinExistence type="predicted"/>
<dbReference type="InterPro" id="IPR011990">
    <property type="entry name" value="TPR-like_helical_dom_sf"/>
</dbReference>
<dbReference type="Gene3D" id="2.170.270.10">
    <property type="entry name" value="SET domain"/>
    <property type="match status" value="1"/>
</dbReference>
<dbReference type="PANTHER" id="PTHR47643:SF2">
    <property type="entry name" value="TPR DOMAIN PROTEIN (AFU_ORTHOLOGUE AFUA_5G12710)"/>
    <property type="match status" value="1"/>
</dbReference>
<evidence type="ECO:0000313" key="3">
    <source>
        <dbReference type="Proteomes" id="UP000308730"/>
    </source>
</evidence>
<name>A0A4S4N572_9APHY</name>
<gene>
    <name evidence="2" type="ORF">EUX98_g1216</name>
</gene>
<reference evidence="2 3" key="1">
    <citation type="submission" date="2019-02" db="EMBL/GenBank/DDBJ databases">
        <title>Genome sequencing of the rare red list fungi Antrodiella citrinella (Flaviporus citrinellus).</title>
        <authorList>
            <person name="Buettner E."/>
            <person name="Kellner H."/>
        </authorList>
    </citation>
    <scope>NUCLEOTIDE SEQUENCE [LARGE SCALE GENOMIC DNA]</scope>
    <source>
        <strain evidence="2 3">DSM 108506</strain>
    </source>
</reference>
<sequence length="537" mass="59593">MATKFSTAKLMDLERICISHMTVGQRYEDPEGGTCRLALYHYPFTLNCSEDEADDLFPIGCILAIREPYYEIASDVPTIQVKAPSDITFIAQDSPLVNDVTWLNTFTSYDPKTPDHWKERGVGHFKNKLWFCAAISFSQGLSLDPVHHLLLLNRAETYLRLEWYNSAARDADAVLAMELDDPTLNRKAVVRATKAHYYADRVVQRMWEDPNVGATINTMYAGDAVAVADYPPAHSSSSGLKDPRVSTVDIDILRVEAVCVLNAFRLDTIDTQTQGQANSDERPVALYFLPSLCNHACIPSAIRSFFGDVMVMRASRPLEAGEEITLGYSGTTRPFEERSKVTQEQWGFTCECLLCKADRADSATARQQRVRLYAMSPAQTLAQAQSRLAAMKATYPDTPERQACGIKPALLIAYRELAEACVAECDATFDVKYAVQCAEAIMDGFETVGMVILDRTISGRVGPAALPVDATQPPCAVHLCTPMVLQLVGSLCVLRERVRATNWLKVAIWLEDLETGGGKSLFQEIYKKMLSSLPIRV</sequence>
<evidence type="ECO:0000259" key="1">
    <source>
        <dbReference type="Pfam" id="PF00856"/>
    </source>
</evidence>
<comment type="caution">
    <text evidence="2">The sequence shown here is derived from an EMBL/GenBank/DDBJ whole genome shotgun (WGS) entry which is preliminary data.</text>
</comment>
<dbReference type="EMBL" id="SGPM01000012">
    <property type="protein sequence ID" value="THH33011.1"/>
    <property type="molecule type" value="Genomic_DNA"/>
</dbReference>
<dbReference type="PANTHER" id="PTHR47643">
    <property type="entry name" value="TPR DOMAIN PROTEIN (AFU_ORTHOLOGUE AFUA_5G12710)"/>
    <property type="match status" value="1"/>
</dbReference>
<dbReference type="Gene3D" id="1.25.40.10">
    <property type="entry name" value="Tetratricopeptide repeat domain"/>
    <property type="match status" value="1"/>
</dbReference>
<dbReference type="InterPro" id="IPR001214">
    <property type="entry name" value="SET_dom"/>
</dbReference>
<accession>A0A4S4N572</accession>
<dbReference type="AlphaFoldDB" id="A0A4S4N572"/>
<evidence type="ECO:0000313" key="2">
    <source>
        <dbReference type="EMBL" id="THH33011.1"/>
    </source>
</evidence>